<dbReference type="Gene3D" id="2.160.20.10">
    <property type="entry name" value="Single-stranded right-handed beta-helix, Pectin lyase-like"/>
    <property type="match status" value="2"/>
</dbReference>
<reference evidence="2 3" key="1">
    <citation type="submission" date="2016-11" db="EMBL/GenBank/DDBJ databases">
        <authorList>
            <person name="Jaros S."/>
            <person name="Januszkiewicz K."/>
            <person name="Wedrychowicz H."/>
        </authorList>
    </citation>
    <scope>NUCLEOTIDE SEQUENCE [LARGE SCALE GENOMIC DNA]</scope>
    <source>
        <strain evidence="2 3">DSM 26910</strain>
    </source>
</reference>
<dbReference type="EMBL" id="FQUM01000016">
    <property type="protein sequence ID" value="SHF97743.1"/>
    <property type="molecule type" value="Genomic_DNA"/>
</dbReference>
<dbReference type="STRING" id="1484053.SAMN05444274_11621"/>
<name>A0A1M5G1Z4_9BACT</name>
<dbReference type="InterPro" id="IPR006626">
    <property type="entry name" value="PbH1"/>
</dbReference>
<dbReference type="InterPro" id="IPR012334">
    <property type="entry name" value="Pectin_lyas_fold"/>
</dbReference>
<organism evidence="2 3">
    <name type="scientific">Mariniphaga anaerophila</name>
    <dbReference type="NCBI Taxonomy" id="1484053"/>
    <lineage>
        <taxon>Bacteria</taxon>
        <taxon>Pseudomonadati</taxon>
        <taxon>Bacteroidota</taxon>
        <taxon>Bacteroidia</taxon>
        <taxon>Marinilabiliales</taxon>
        <taxon>Prolixibacteraceae</taxon>
        <taxon>Mariniphaga</taxon>
    </lineage>
</organism>
<feature type="domain" description="Right handed beta helix" evidence="1">
    <location>
        <begin position="450"/>
        <end position="580"/>
    </location>
</feature>
<dbReference type="InterPro" id="IPR011050">
    <property type="entry name" value="Pectin_lyase_fold/virulence"/>
</dbReference>
<accession>A0A1M5G1Z4</accession>
<protein>
    <submittedName>
        <fullName evidence="2">Right handed beta helix region</fullName>
    </submittedName>
</protein>
<dbReference type="AlphaFoldDB" id="A0A1M5G1Z4"/>
<keyword evidence="3" id="KW-1185">Reference proteome</keyword>
<proteinExistence type="predicted"/>
<dbReference type="InterPro" id="IPR039448">
    <property type="entry name" value="Beta_helix"/>
</dbReference>
<evidence type="ECO:0000259" key="1">
    <source>
        <dbReference type="Pfam" id="PF13229"/>
    </source>
</evidence>
<dbReference type="PANTHER" id="PTHR36453:SF1">
    <property type="entry name" value="RIGHT HANDED BETA HELIX DOMAIN-CONTAINING PROTEIN"/>
    <property type="match status" value="1"/>
</dbReference>
<dbReference type="RefSeq" id="WP_217651661.1">
    <property type="nucleotide sequence ID" value="NZ_FQUM01000016.1"/>
</dbReference>
<dbReference type="SUPFAM" id="SSF51126">
    <property type="entry name" value="Pectin lyase-like"/>
    <property type="match status" value="1"/>
</dbReference>
<dbReference type="SMART" id="SM00710">
    <property type="entry name" value="PbH1"/>
    <property type="match status" value="6"/>
</dbReference>
<gene>
    <name evidence="2" type="ORF">SAMN05444274_11621</name>
</gene>
<dbReference type="Proteomes" id="UP000184164">
    <property type="component" value="Unassembled WGS sequence"/>
</dbReference>
<sequence length="706" mass="79820">MKRKMLDGGVSLFFTFNFDKVSKLRTLFLLPVYFVLFSCSESTSVFVSPAGNDKNSGTLEKPFLTIQKALDVVREKRMSGNNVPFNIVLREGDYYFAETLEFADSDSNLIIAPYNGEKVRFTGGISVEPEKAVSVLGTDKEKYFSRESREHICMVHLKKLGITDYGELHPFGFLRPEKPSWMEVFINGEPYHLSRWPNDSSIQIGEVINSGAVEAEKNNGEEGGTFKYSVERPSKWRYSEDIWIFGYFNYGWADDAVKLATIDTTEKTFTTVQSHIYGFSSGKPWNSWYAFNLIEEVDTVGEYYVDRKEGILYFYSPEETETIEVSVFKDPFLSMKRASSITVKGITFDCARWSAVEMSGTQNCLFSNCTFKNLGGYAVNIENDKSGALNGEKTVTGKNNGIDNCSVFQTGLGGIRLGGGNRETLEGSGDYVSNCTIHNFNRIANTYCPGIRIYGVGNRISNNEIFDAPHAAILLKGNDHQIEYNEIHDVCLTTDDVGALYYGRNPSERGNVARFNYFHHLGNKYRTTAVYHDDGACGMKVYGNVFYKAGTIPSLIGGGSDNMYTNNIFIDCPIGIKVDNRMQAYDWAIPMIEKGGVIDQRLSKINYNRPPYSEKYPRLAKYWDDNPALPKRNKIDQNVFVDVNEIIRGDKKFLDFTERNYITTDDPGFVDKENQNFKLKSSSVIFEKIPGFEQIPFEQIGVTKMN</sequence>
<evidence type="ECO:0000313" key="2">
    <source>
        <dbReference type="EMBL" id="SHF97743.1"/>
    </source>
</evidence>
<dbReference type="Pfam" id="PF13229">
    <property type="entry name" value="Beta_helix"/>
    <property type="match status" value="1"/>
</dbReference>
<dbReference type="PANTHER" id="PTHR36453">
    <property type="entry name" value="SECRETED PROTEIN-RELATED"/>
    <property type="match status" value="1"/>
</dbReference>
<evidence type="ECO:0000313" key="3">
    <source>
        <dbReference type="Proteomes" id="UP000184164"/>
    </source>
</evidence>